<reference evidence="3" key="1">
    <citation type="submission" date="2018-05" db="EMBL/GenBank/DDBJ databases">
        <title>Genome Sequencing of selected type strains of the family Eggerthellaceae.</title>
        <authorList>
            <person name="Danylec N."/>
            <person name="Stoll D.A."/>
            <person name="Doetsch A."/>
            <person name="Huch M."/>
        </authorList>
    </citation>
    <scope>NUCLEOTIDE SEQUENCE [LARGE SCALE GENOMIC DNA]</scope>
    <source>
        <strain evidence="3">DSM 17537</strain>
    </source>
</reference>
<gene>
    <name evidence="2" type="ORF">DMP07_02170</name>
</gene>
<evidence type="ECO:0000313" key="2">
    <source>
        <dbReference type="EMBL" id="RNL21656.1"/>
    </source>
</evidence>
<sequence>MGNRGTHPYVEGTAALKIGRLRPQGEPRLIRVDFGATNRPVVQEGLASRADCGPRVMPLERASRRCARCAAPLRGDAAVIVDALGLREMRDELERGTASGVASEGSFAVTLACCAALFAFCLFLLAW</sequence>
<dbReference type="RefSeq" id="WP_123197496.1">
    <property type="nucleotide sequence ID" value="NZ_QICB01000001.1"/>
</dbReference>
<evidence type="ECO:0000313" key="3">
    <source>
        <dbReference type="Proteomes" id="UP000267368"/>
    </source>
</evidence>
<protein>
    <submittedName>
        <fullName evidence="2">Uncharacterized protein</fullName>
    </submittedName>
</protein>
<keyword evidence="1" id="KW-0812">Transmembrane</keyword>
<accession>A0A3N0AHZ5</accession>
<keyword evidence="3" id="KW-1185">Reference proteome</keyword>
<comment type="caution">
    <text evidence="2">The sequence shown here is derived from an EMBL/GenBank/DDBJ whole genome shotgun (WGS) entry which is preliminary data.</text>
</comment>
<organism evidence="2 3">
    <name type="scientific">Slackia faecicanis</name>
    <dbReference type="NCBI Taxonomy" id="255723"/>
    <lineage>
        <taxon>Bacteria</taxon>
        <taxon>Bacillati</taxon>
        <taxon>Actinomycetota</taxon>
        <taxon>Coriobacteriia</taxon>
        <taxon>Eggerthellales</taxon>
        <taxon>Eggerthellaceae</taxon>
        <taxon>Slackia</taxon>
    </lineage>
</organism>
<evidence type="ECO:0000256" key="1">
    <source>
        <dbReference type="SAM" id="Phobius"/>
    </source>
</evidence>
<name>A0A3N0AHZ5_9ACTN</name>
<dbReference type="Proteomes" id="UP000267368">
    <property type="component" value="Unassembled WGS sequence"/>
</dbReference>
<feature type="transmembrane region" description="Helical" evidence="1">
    <location>
        <begin position="107"/>
        <end position="126"/>
    </location>
</feature>
<dbReference type="EMBL" id="QICB01000001">
    <property type="protein sequence ID" value="RNL21656.1"/>
    <property type="molecule type" value="Genomic_DNA"/>
</dbReference>
<dbReference type="AlphaFoldDB" id="A0A3N0AHZ5"/>
<keyword evidence="1" id="KW-1133">Transmembrane helix</keyword>
<keyword evidence="1" id="KW-0472">Membrane</keyword>
<proteinExistence type="predicted"/>